<feature type="domain" description="Peptidase S26" evidence="8">
    <location>
        <begin position="67"/>
        <end position="219"/>
    </location>
</feature>
<dbReference type="CDD" id="cd06530">
    <property type="entry name" value="S26_SPase_I"/>
    <property type="match status" value="2"/>
</dbReference>
<dbReference type="Proteomes" id="UP000244956">
    <property type="component" value="Unassembled WGS sequence"/>
</dbReference>
<comment type="similarity">
    <text evidence="2 7">Belongs to the peptidase S26 family.</text>
</comment>
<gene>
    <name evidence="9" type="primary">lepB</name>
    <name evidence="9" type="ORF">DDZ16_17180</name>
</gene>
<accession>A0A2U2B4T7</accession>
<dbReference type="GO" id="GO:0016020">
    <property type="term" value="C:membrane"/>
    <property type="evidence" value="ECO:0007669"/>
    <property type="project" value="UniProtKB-SubCell"/>
</dbReference>
<dbReference type="InterPro" id="IPR019758">
    <property type="entry name" value="Pept_S26A_signal_pept_1_CS"/>
</dbReference>
<evidence type="ECO:0000256" key="5">
    <source>
        <dbReference type="ARBA" id="ARBA00022801"/>
    </source>
</evidence>
<dbReference type="AlphaFoldDB" id="A0A2U2B4T7"/>
<dbReference type="GO" id="GO:0006465">
    <property type="term" value="P:signal peptide processing"/>
    <property type="evidence" value="ECO:0007669"/>
    <property type="project" value="InterPro"/>
</dbReference>
<dbReference type="SUPFAM" id="SSF51306">
    <property type="entry name" value="LexA/Signal peptidase"/>
    <property type="match status" value="1"/>
</dbReference>
<dbReference type="PRINTS" id="PR00727">
    <property type="entry name" value="LEADERPTASE"/>
</dbReference>
<dbReference type="EMBL" id="QEWP01000019">
    <property type="protein sequence ID" value="PWD98075.1"/>
    <property type="molecule type" value="Genomic_DNA"/>
</dbReference>
<reference evidence="9 10" key="1">
    <citation type="submission" date="2018-05" db="EMBL/GenBank/DDBJ databases">
        <title>Marinilabilia rubrum sp. nov., isolated from saltern sediment.</title>
        <authorList>
            <person name="Zhang R."/>
        </authorList>
    </citation>
    <scope>NUCLEOTIDE SEQUENCE [LARGE SCALE GENOMIC DNA]</scope>
    <source>
        <strain evidence="9 10">WTE16</strain>
    </source>
</reference>
<evidence type="ECO:0000256" key="1">
    <source>
        <dbReference type="ARBA" id="ARBA00000677"/>
    </source>
</evidence>
<feature type="domain" description="Peptidase S26" evidence="8">
    <location>
        <begin position="353"/>
        <end position="387"/>
    </location>
</feature>
<keyword evidence="7" id="KW-0645">Protease</keyword>
<feature type="transmembrane region" description="Helical" evidence="7">
    <location>
        <begin position="6"/>
        <end position="39"/>
    </location>
</feature>
<feature type="active site" evidence="6">
    <location>
        <position position="191"/>
    </location>
</feature>
<evidence type="ECO:0000256" key="7">
    <source>
        <dbReference type="RuleBase" id="RU362042"/>
    </source>
</evidence>
<dbReference type="PANTHER" id="PTHR43390">
    <property type="entry name" value="SIGNAL PEPTIDASE I"/>
    <property type="match status" value="1"/>
</dbReference>
<dbReference type="Gene3D" id="2.10.109.10">
    <property type="entry name" value="Umud Fragment, subunit A"/>
    <property type="match status" value="2"/>
</dbReference>
<keyword evidence="7" id="KW-0812">Transmembrane</keyword>
<sequence length="393" mass="46108">MKTPGIQILLTVLIILGAWWFHLLLIPFSALLLVWVSWFFRSDIKSLKRRFKEKHQRIHLFVSGMLILAAGLLTGILIYRFGIELISVPSPSMEKAINAGDYIVVNKLVPGPRRFPQDPDKYFRMGGTDSLKRGDIILFNFPEGDTILDNRPDESYYYLKRHYNNFDRLRMIRKWGNLIPLNVKQRPRFVKRLVALPSDTLEIKNGFLFINGQRIILSPTIIKKFQWSDSKEGFREIEDKFNILNHYQSKGEIVAEMTLDSYRDLPENTKAKFNPALLEKNVPDRHTFPFDISTGWNTDFMGPIILPAKGDSIKLTPENFPLYERAIRVYEENDLTKRENKFFIDQKPVTYYKFKLNYYWVMGDNRPHSFDSRFWGLLPENHIIGKIPENLVN</sequence>
<organism evidence="9 10">
    <name type="scientific">Marinilabilia rubra</name>
    <dbReference type="NCBI Taxonomy" id="2162893"/>
    <lineage>
        <taxon>Bacteria</taxon>
        <taxon>Pseudomonadati</taxon>
        <taxon>Bacteroidota</taxon>
        <taxon>Bacteroidia</taxon>
        <taxon>Marinilabiliales</taxon>
        <taxon>Marinilabiliaceae</taxon>
        <taxon>Marinilabilia</taxon>
    </lineage>
</organism>
<evidence type="ECO:0000313" key="10">
    <source>
        <dbReference type="Proteomes" id="UP000244956"/>
    </source>
</evidence>
<proteinExistence type="inferred from homology"/>
<evidence type="ECO:0000259" key="8">
    <source>
        <dbReference type="Pfam" id="PF10502"/>
    </source>
</evidence>
<comment type="catalytic activity">
    <reaction evidence="1 7">
        <text>Cleavage of hydrophobic, N-terminal signal or leader sequences from secreted and periplasmic proteins.</text>
        <dbReference type="EC" id="3.4.21.89"/>
    </reaction>
</comment>
<dbReference type="EC" id="3.4.21.89" evidence="3 7"/>
<keyword evidence="7" id="KW-1133">Transmembrane helix</keyword>
<comment type="subcellular location">
    <subcellularLocation>
        <location evidence="7">Membrane</location>
        <topology evidence="7">Single-pass type II membrane protein</topology>
    </subcellularLocation>
</comment>
<evidence type="ECO:0000256" key="4">
    <source>
        <dbReference type="ARBA" id="ARBA00019232"/>
    </source>
</evidence>
<evidence type="ECO:0000256" key="6">
    <source>
        <dbReference type="PIRSR" id="PIRSR600223-1"/>
    </source>
</evidence>
<dbReference type="InterPro" id="IPR000223">
    <property type="entry name" value="Pept_S26A_signal_pept_1"/>
</dbReference>
<evidence type="ECO:0000313" key="9">
    <source>
        <dbReference type="EMBL" id="PWD98075.1"/>
    </source>
</evidence>
<dbReference type="NCBIfam" id="TIGR02227">
    <property type="entry name" value="sigpep_I_bact"/>
    <property type="match status" value="1"/>
</dbReference>
<dbReference type="InterPro" id="IPR019533">
    <property type="entry name" value="Peptidase_S26"/>
</dbReference>
<dbReference type="GO" id="GO:0004252">
    <property type="term" value="F:serine-type endopeptidase activity"/>
    <property type="evidence" value="ECO:0007669"/>
    <property type="project" value="InterPro"/>
</dbReference>
<dbReference type="InterPro" id="IPR036286">
    <property type="entry name" value="LexA/Signal_pep-like_sf"/>
</dbReference>
<comment type="caution">
    <text evidence="9">The sequence shown here is derived from an EMBL/GenBank/DDBJ whole genome shotgun (WGS) entry which is preliminary data.</text>
</comment>
<evidence type="ECO:0000256" key="2">
    <source>
        <dbReference type="ARBA" id="ARBA00009370"/>
    </source>
</evidence>
<dbReference type="PANTHER" id="PTHR43390:SF1">
    <property type="entry name" value="CHLOROPLAST PROCESSING PEPTIDASE"/>
    <property type="match status" value="1"/>
</dbReference>
<comment type="caution">
    <text evidence="7">Lacks conserved residue(s) required for the propagation of feature annotation.</text>
</comment>
<feature type="active site" evidence="6">
    <location>
        <position position="92"/>
    </location>
</feature>
<name>A0A2U2B4T7_9BACT</name>
<dbReference type="RefSeq" id="WP_109265718.1">
    <property type="nucleotide sequence ID" value="NZ_QEWP01000019.1"/>
</dbReference>
<protein>
    <recommendedName>
        <fullName evidence="4 7">Signal peptidase I</fullName>
        <ecNumber evidence="3 7">3.4.21.89</ecNumber>
    </recommendedName>
</protein>
<dbReference type="PROSITE" id="PS00761">
    <property type="entry name" value="SPASE_I_3"/>
    <property type="match status" value="1"/>
</dbReference>
<keyword evidence="10" id="KW-1185">Reference proteome</keyword>
<keyword evidence="7" id="KW-0472">Membrane</keyword>
<evidence type="ECO:0000256" key="3">
    <source>
        <dbReference type="ARBA" id="ARBA00013208"/>
    </source>
</evidence>
<dbReference type="GO" id="GO:0009003">
    <property type="term" value="F:signal peptidase activity"/>
    <property type="evidence" value="ECO:0007669"/>
    <property type="project" value="UniProtKB-EC"/>
</dbReference>
<dbReference type="OrthoDB" id="9802919at2"/>
<feature type="transmembrane region" description="Helical" evidence="7">
    <location>
        <begin position="60"/>
        <end position="82"/>
    </location>
</feature>
<keyword evidence="5 7" id="KW-0378">Hydrolase</keyword>
<dbReference type="Pfam" id="PF10502">
    <property type="entry name" value="Peptidase_S26"/>
    <property type="match status" value="2"/>
</dbReference>